<dbReference type="KEGG" id="bvv:BHK69_17270"/>
<reference evidence="3 4" key="1">
    <citation type="journal article" date="2015" name="Antonie Van Leeuwenhoek">
        <title>Bosea vaviloviae sp. nov., a new species of slow-growing rhizobia isolated from nodules of the relict species Vavilovia formosa (Stev.) Fed.</title>
        <authorList>
            <person name="Safronova V.I."/>
            <person name="Kuznetsova I.G."/>
            <person name="Sazanova A.L."/>
            <person name="Kimeklis A.K."/>
            <person name="Belimov A.A."/>
            <person name="Andronov E.E."/>
            <person name="Pinaev A.G."/>
            <person name="Chizhevskaya E.P."/>
            <person name="Pukhaev A.R."/>
            <person name="Popov K.P."/>
            <person name="Willems A."/>
            <person name="Tikhonovich I.A."/>
        </authorList>
    </citation>
    <scope>NUCLEOTIDE SEQUENCE [LARGE SCALE GENOMIC DNA]</scope>
    <source>
        <strain evidence="3 4">Vaf18</strain>
    </source>
</reference>
<dbReference type="PROSITE" id="PS51257">
    <property type="entry name" value="PROKAR_LIPOPROTEIN"/>
    <property type="match status" value="1"/>
</dbReference>
<name>A0A1D7U3L1_9HYPH</name>
<dbReference type="STRING" id="1526658.BHK69_17270"/>
<dbReference type="RefSeq" id="WP_069691175.1">
    <property type="nucleotide sequence ID" value="NZ_CP017147.1"/>
</dbReference>
<keyword evidence="2" id="KW-0732">Signal</keyword>
<dbReference type="Proteomes" id="UP000094969">
    <property type="component" value="Chromosome"/>
</dbReference>
<keyword evidence="4" id="KW-1185">Reference proteome</keyword>
<accession>A0A1D7U3L1</accession>
<organism evidence="3 4">
    <name type="scientific">Bosea vaviloviae</name>
    <dbReference type="NCBI Taxonomy" id="1526658"/>
    <lineage>
        <taxon>Bacteria</taxon>
        <taxon>Pseudomonadati</taxon>
        <taxon>Pseudomonadota</taxon>
        <taxon>Alphaproteobacteria</taxon>
        <taxon>Hyphomicrobiales</taxon>
        <taxon>Boseaceae</taxon>
        <taxon>Bosea</taxon>
    </lineage>
</organism>
<sequence>MLLDPPKLFAAPMTKSMIMLLGPAMLALSLAGCAGEGAVKTVAEVAGMATTPQEAKSFVQQSRPVDPAYIPINKTIAVNPLCASPTPPPAYTPTGQAARFTAPVPDLKPTDPCKRRAEFKQIESQLEARRMANDAAGSQAVSLGKALPAPAPAAAQPTN</sequence>
<feature type="region of interest" description="Disordered" evidence="1">
    <location>
        <begin position="130"/>
        <end position="159"/>
    </location>
</feature>
<protein>
    <recommendedName>
        <fullName evidence="5">Lipoprotein</fullName>
    </recommendedName>
</protein>
<feature type="compositionally biased region" description="Low complexity" evidence="1">
    <location>
        <begin position="146"/>
        <end position="159"/>
    </location>
</feature>
<proteinExistence type="predicted"/>
<evidence type="ECO:0000313" key="4">
    <source>
        <dbReference type="Proteomes" id="UP000094969"/>
    </source>
</evidence>
<feature type="signal peptide" evidence="2">
    <location>
        <begin position="1"/>
        <end position="34"/>
    </location>
</feature>
<dbReference type="AlphaFoldDB" id="A0A1D7U3L1"/>
<gene>
    <name evidence="3" type="ORF">BHK69_17270</name>
</gene>
<dbReference type="OrthoDB" id="8162819at2"/>
<evidence type="ECO:0008006" key="5">
    <source>
        <dbReference type="Google" id="ProtNLM"/>
    </source>
</evidence>
<dbReference type="EMBL" id="CP017147">
    <property type="protein sequence ID" value="AOO81965.1"/>
    <property type="molecule type" value="Genomic_DNA"/>
</dbReference>
<evidence type="ECO:0000313" key="3">
    <source>
        <dbReference type="EMBL" id="AOO81965.1"/>
    </source>
</evidence>
<feature type="chain" id="PRO_5009099956" description="Lipoprotein" evidence="2">
    <location>
        <begin position="35"/>
        <end position="159"/>
    </location>
</feature>
<evidence type="ECO:0000256" key="2">
    <source>
        <dbReference type="SAM" id="SignalP"/>
    </source>
</evidence>
<evidence type="ECO:0000256" key="1">
    <source>
        <dbReference type="SAM" id="MobiDB-lite"/>
    </source>
</evidence>